<feature type="compositionally biased region" description="Basic and acidic residues" evidence="2">
    <location>
        <begin position="10"/>
        <end position="24"/>
    </location>
</feature>
<accession>A0AA97JU27</accession>
<feature type="region of interest" description="Disordered" evidence="2">
    <location>
        <begin position="1"/>
        <end position="24"/>
    </location>
</feature>
<dbReference type="InterPro" id="IPR006623">
    <property type="entry name" value="THEG"/>
</dbReference>
<dbReference type="PANTHER" id="PTHR15901">
    <property type="entry name" value="TESTICULAR HAPLOID EXPRESSED GENE PROTEIN"/>
    <property type="match status" value="1"/>
</dbReference>
<keyword evidence="3" id="KW-1185">Reference proteome</keyword>
<organism evidence="3 4">
    <name type="scientific">Eublepharis macularius</name>
    <name type="common">Leopard gecko</name>
    <name type="synonym">Cyrtodactylus macularius</name>
    <dbReference type="NCBI Taxonomy" id="481883"/>
    <lineage>
        <taxon>Eukaryota</taxon>
        <taxon>Metazoa</taxon>
        <taxon>Chordata</taxon>
        <taxon>Craniata</taxon>
        <taxon>Vertebrata</taxon>
        <taxon>Euteleostomi</taxon>
        <taxon>Lepidosauria</taxon>
        <taxon>Squamata</taxon>
        <taxon>Bifurcata</taxon>
        <taxon>Gekkota</taxon>
        <taxon>Eublepharidae</taxon>
        <taxon>Eublepharinae</taxon>
        <taxon>Eublepharis</taxon>
    </lineage>
</organism>
<gene>
    <name evidence="4" type="primary">THEGL</name>
</gene>
<dbReference type="Pfam" id="PF14912">
    <property type="entry name" value="THEG"/>
    <property type="match status" value="3"/>
</dbReference>
<sequence>MAAVSPHGFHSSERIQRLAEPKKTKDVWNYSSKLVWGNQETIWPLSKKALTDRPNQRTLDLAKPKKDFNGKHQRRPRSSPLWSVSPMALSCKASQRILDLSQPRSLCSSFTLPKESETQVTKAALTAAASARTKRLAQPIIKKSILCYDNRYMEAPVREVNPAALQAVASPRTAELARPKALPTECSPDRDAQWPVSLAARKAAASLRMEELAQPPRRAPTNFVQFNPEAFTVKETAKKAVCTDRVKKLAEPIMR</sequence>
<dbReference type="Proteomes" id="UP001190640">
    <property type="component" value="Chromosome 8"/>
</dbReference>
<dbReference type="RefSeq" id="XP_054843176.1">
    <property type="nucleotide sequence ID" value="XM_054987201.1"/>
</dbReference>
<feature type="compositionally biased region" description="Basic and acidic residues" evidence="2">
    <location>
        <begin position="53"/>
        <end position="70"/>
    </location>
</feature>
<feature type="region of interest" description="Disordered" evidence="2">
    <location>
        <begin position="53"/>
        <end position="81"/>
    </location>
</feature>
<proteinExistence type="predicted"/>
<protein>
    <submittedName>
        <fullName evidence="4">Testicular haploid expressed gene protein-like isoform X2</fullName>
    </submittedName>
</protein>
<evidence type="ECO:0000256" key="1">
    <source>
        <dbReference type="ARBA" id="ARBA00022737"/>
    </source>
</evidence>
<keyword evidence="1" id="KW-0677">Repeat</keyword>
<reference evidence="4" key="1">
    <citation type="submission" date="2025-08" db="UniProtKB">
        <authorList>
            <consortium name="RefSeq"/>
        </authorList>
    </citation>
    <scope>IDENTIFICATION</scope>
    <source>
        <tissue evidence="4">Blood</tissue>
    </source>
</reference>
<dbReference type="GeneID" id="129334850"/>
<evidence type="ECO:0000313" key="3">
    <source>
        <dbReference type="Proteomes" id="UP001190640"/>
    </source>
</evidence>
<evidence type="ECO:0000256" key="2">
    <source>
        <dbReference type="SAM" id="MobiDB-lite"/>
    </source>
</evidence>
<evidence type="ECO:0000313" key="4">
    <source>
        <dbReference type="RefSeq" id="XP_054843176.1"/>
    </source>
</evidence>
<name>A0AA97JU27_EUBMA</name>
<dbReference type="CTD" id="100506564"/>
<dbReference type="AlphaFoldDB" id="A0AA97JU27"/>
<dbReference type="InterPro" id="IPR042401">
    <property type="entry name" value="SPMAP2-like"/>
</dbReference>
<dbReference type="PANTHER" id="PTHR15901:SF15">
    <property type="entry name" value="TESTICULAR HAPLOID EXPRESSED GENE PROTEIN-LIKE"/>
    <property type="match status" value="1"/>
</dbReference>
<dbReference type="SMART" id="SM00705">
    <property type="entry name" value="THEG"/>
    <property type="match status" value="7"/>
</dbReference>